<name>A0A453LEG6_AEGTS</name>
<dbReference type="EnsemblPlants" id="AET5Gv20734300.11">
    <property type="protein sequence ID" value="AET5Gv20734300.11"/>
    <property type="gene ID" value="AET5Gv20734300"/>
</dbReference>
<evidence type="ECO:0000313" key="1">
    <source>
        <dbReference type="EnsemblPlants" id="AET5Gv20734300.14"/>
    </source>
</evidence>
<dbReference type="AlphaFoldDB" id="A0A453LEG6"/>
<reference evidence="2" key="2">
    <citation type="journal article" date="2017" name="Nat. Plants">
        <title>The Aegilops tauschii genome reveals multiple impacts of transposons.</title>
        <authorList>
            <person name="Zhao G."/>
            <person name="Zou C."/>
            <person name="Li K."/>
            <person name="Wang K."/>
            <person name="Li T."/>
            <person name="Gao L."/>
            <person name="Zhang X."/>
            <person name="Wang H."/>
            <person name="Yang Z."/>
            <person name="Liu X."/>
            <person name="Jiang W."/>
            <person name="Mao L."/>
            <person name="Kong X."/>
            <person name="Jiao Y."/>
            <person name="Jia J."/>
        </authorList>
    </citation>
    <scope>NUCLEOTIDE SEQUENCE [LARGE SCALE GENOMIC DNA]</scope>
    <source>
        <strain evidence="2">cv. AL8/78</strain>
    </source>
</reference>
<organism evidence="1 2">
    <name type="scientific">Aegilops tauschii subsp. strangulata</name>
    <name type="common">Goatgrass</name>
    <dbReference type="NCBI Taxonomy" id="200361"/>
    <lineage>
        <taxon>Eukaryota</taxon>
        <taxon>Viridiplantae</taxon>
        <taxon>Streptophyta</taxon>
        <taxon>Embryophyta</taxon>
        <taxon>Tracheophyta</taxon>
        <taxon>Spermatophyta</taxon>
        <taxon>Magnoliopsida</taxon>
        <taxon>Liliopsida</taxon>
        <taxon>Poales</taxon>
        <taxon>Poaceae</taxon>
        <taxon>BOP clade</taxon>
        <taxon>Pooideae</taxon>
        <taxon>Triticodae</taxon>
        <taxon>Triticeae</taxon>
        <taxon>Triticinae</taxon>
        <taxon>Aegilops</taxon>
    </lineage>
</organism>
<evidence type="ECO:0000313" key="2">
    <source>
        <dbReference type="Proteomes" id="UP000015105"/>
    </source>
</evidence>
<proteinExistence type="predicted"/>
<accession>A0A453LEG6</accession>
<protein>
    <submittedName>
        <fullName evidence="1">Uncharacterized protein</fullName>
    </submittedName>
</protein>
<reference evidence="1" key="4">
    <citation type="submission" date="2019-03" db="UniProtKB">
        <authorList>
            <consortium name="EnsemblPlants"/>
        </authorList>
    </citation>
    <scope>IDENTIFICATION</scope>
</reference>
<reference evidence="1" key="3">
    <citation type="journal article" date="2017" name="Nature">
        <title>Genome sequence of the progenitor of the wheat D genome Aegilops tauschii.</title>
        <authorList>
            <person name="Luo M.C."/>
            <person name="Gu Y.Q."/>
            <person name="Puiu D."/>
            <person name="Wang H."/>
            <person name="Twardziok S.O."/>
            <person name="Deal K.R."/>
            <person name="Huo N."/>
            <person name="Zhu T."/>
            <person name="Wang L."/>
            <person name="Wang Y."/>
            <person name="McGuire P.E."/>
            <person name="Liu S."/>
            <person name="Long H."/>
            <person name="Ramasamy R.K."/>
            <person name="Rodriguez J.C."/>
            <person name="Van S.L."/>
            <person name="Yuan L."/>
            <person name="Wang Z."/>
            <person name="Xia Z."/>
            <person name="Xiao L."/>
            <person name="Anderson O.D."/>
            <person name="Ouyang S."/>
            <person name="Liang Y."/>
            <person name="Zimin A.V."/>
            <person name="Pertea G."/>
            <person name="Qi P."/>
            <person name="Bennetzen J.L."/>
            <person name="Dai X."/>
            <person name="Dawson M.W."/>
            <person name="Muller H.G."/>
            <person name="Kugler K."/>
            <person name="Rivarola-Duarte L."/>
            <person name="Spannagl M."/>
            <person name="Mayer K.F.X."/>
            <person name="Lu F.H."/>
            <person name="Bevan M.W."/>
            <person name="Leroy P."/>
            <person name="Li P."/>
            <person name="You F.M."/>
            <person name="Sun Q."/>
            <person name="Liu Z."/>
            <person name="Lyons E."/>
            <person name="Wicker T."/>
            <person name="Salzberg S.L."/>
            <person name="Devos K.M."/>
            <person name="Dvorak J."/>
        </authorList>
    </citation>
    <scope>NUCLEOTIDE SEQUENCE [LARGE SCALE GENOMIC DNA]</scope>
    <source>
        <strain evidence="1">cv. AL8/78</strain>
    </source>
</reference>
<dbReference type="EnsemblPlants" id="AET5Gv20734300.14">
    <property type="protein sequence ID" value="AET5Gv20734300.14"/>
    <property type="gene ID" value="AET5Gv20734300"/>
</dbReference>
<dbReference type="Gramene" id="AET5Gv20734300.11">
    <property type="protein sequence ID" value="AET5Gv20734300.11"/>
    <property type="gene ID" value="AET5Gv20734300"/>
</dbReference>
<reference evidence="2" key="1">
    <citation type="journal article" date="2014" name="Science">
        <title>Ancient hybridizations among the ancestral genomes of bread wheat.</title>
        <authorList>
            <consortium name="International Wheat Genome Sequencing Consortium,"/>
            <person name="Marcussen T."/>
            <person name="Sandve S.R."/>
            <person name="Heier L."/>
            <person name="Spannagl M."/>
            <person name="Pfeifer M."/>
            <person name="Jakobsen K.S."/>
            <person name="Wulff B.B."/>
            <person name="Steuernagel B."/>
            <person name="Mayer K.F."/>
            <person name="Olsen O.A."/>
        </authorList>
    </citation>
    <scope>NUCLEOTIDE SEQUENCE [LARGE SCALE GENOMIC DNA]</scope>
    <source>
        <strain evidence="2">cv. AL8/78</strain>
    </source>
</reference>
<reference evidence="1" key="5">
    <citation type="journal article" date="2021" name="G3 (Bethesda)">
        <title>Aegilops tauschii genome assembly Aet v5.0 features greater sequence contiguity and improved annotation.</title>
        <authorList>
            <person name="Wang L."/>
            <person name="Zhu T."/>
            <person name="Rodriguez J.C."/>
            <person name="Deal K.R."/>
            <person name="Dubcovsky J."/>
            <person name="McGuire P.E."/>
            <person name="Lux T."/>
            <person name="Spannagl M."/>
            <person name="Mayer K.F.X."/>
            <person name="Baldrich P."/>
            <person name="Meyers B.C."/>
            <person name="Huo N."/>
            <person name="Gu Y.Q."/>
            <person name="Zhou H."/>
            <person name="Devos K.M."/>
            <person name="Bennetzen J.L."/>
            <person name="Unver T."/>
            <person name="Budak H."/>
            <person name="Gulick P.J."/>
            <person name="Galiba G."/>
            <person name="Kalapos B."/>
            <person name="Nelson D.R."/>
            <person name="Li P."/>
            <person name="You F.M."/>
            <person name="Luo M.C."/>
            <person name="Dvorak J."/>
        </authorList>
    </citation>
    <scope>NUCLEOTIDE SEQUENCE [LARGE SCALE GENOMIC DNA]</scope>
    <source>
        <strain evidence="1">cv. AL8/78</strain>
    </source>
</reference>
<sequence>MAEVRGWQDESVRHAGGHVDVYHGIDTFHSTDTAYQREALDTLFLLDMDMKVKAIIKLINEDVDSFGRRAEMYQNIFFRWERSRQISRSSKVDCRDQHGK</sequence>
<dbReference type="Proteomes" id="UP000015105">
    <property type="component" value="Chromosome 5D"/>
</dbReference>
<dbReference type="Gramene" id="AET5Gv20734300.14">
    <property type="protein sequence ID" value="AET5Gv20734300.14"/>
    <property type="gene ID" value="AET5Gv20734300"/>
</dbReference>
<keyword evidence="2" id="KW-1185">Reference proteome</keyword>